<keyword evidence="1" id="KW-0328">Glycosyltransferase</keyword>
<name>A0ABN2JAU1_9ACTN</name>
<reference evidence="5 6" key="1">
    <citation type="journal article" date="2019" name="Int. J. Syst. Evol. Microbiol.">
        <title>The Global Catalogue of Microorganisms (GCM) 10K type strain sequencing project: providing services to taxonomists for standard genome sequencing and annotation.</title>
        <authorList>
            <consortium name="The Broad Institute Genomics Platform"/>
            <consortium name="The Broad Institute Genome Sequencing Center for Infectious Disease"/>
            <person name="Wu L."/>
            <person name="Ma J."/>
        </authorList>
    </citation>
    <scope>NUCLEOTIDE SEQUENCE [LARGE SCALE GENOMIC DNA]</scope>
    <source>
        <strain evidence="5 6">JCM 14718</strain>
    </source>
</reference>
<accession>A0ABN2JAU1</accession>
<feature type="domain" description="Glycosyltransferase subfamily 4-like N-terminal" evidence="4">
    <location>
        <begin position="22"/>
        <end position="220"/>
    </location>
</feature>
<dbReference type="InterPro" id="IPR001296">
    <property type="entry name" value="Glyco_trans_1"/>
</dbReference>
<dbReference type="InterPro" id="IPR050194">
    <property type="entry name" value="Glycosyltransferase_grp1"/>
</dbReference>
<dbReference type="RefSeq" id="WP_344315377.1">
    <property type="nucleotide sequence ID" value="NZ_BAAANY010000047.1"/>
</dbReference>
<feature type="domain" description="Glycosyl transferase family 1" evidence="3">
    <location>
        <begin position="238"/>
        <end position="345"/>
    </location>
</feature>
<proteinExistence type="predicted"/>
<keyword evidence="6" id="KW-1185">Reference proteome</keyword>
<gene>
    <name evidence="5" type="ORF">GCM10009765_81950</name>
</gene>
<evidence type="ECO:0000259" key="4">
    <source>
        <dbReference type="Pfam" id="PF13439"/>
    </source>
</evidence>
<organism evidence="5 6">
    <name type="scientific">Fodinicola feengrottensis</name>
    <dbReference type="NCBI Taxonomy" id="435914"/>
    <lineage>
        <taxon>Bacteria</taxon>
        <taxon>Bacillati</taxon>
        <taxon>Actinomycetota</taxon>
        <taxon>Actinomycetes</taxon>
        <taxon>Mycobacteriales</taxon>
        <taxon>Fodinicola</taxon>
    </lineage>
</organism>
<evidence type="ECO:0000259" key="3">
    <source>
        <dbReference type="Pfam" id="PF00534"/>
    </source>
</evidence>
<dbReference type="Pfam" id="PF13439">
    <property type="entry name" value="Glyco_transf_4"/>
    <property type="match status" value="1"/>
</dbReference>
<dbReference type="EMBL" id="BAAANY010000047">
    <property type="protein sequence ID" value="GAA1721394.1"/>
    <property type="molecule type" value="Genomic_DNA"/>
</dbReference>
<comment type="caution">
    <text evidence="5">The sequence shown here is derived from an EMBL/GenBank/DDBJ whole genome shotgun (WGS) entry which is preliminary data.</text>
</comment>
<evidence type="ECO:0008006" key="7">
    <source>
        <dbReference type="Google" id="ProtNLM"/>
    </source>
</evidence>
<dbReference type="Pfam" id="PF00534">
    <property type="entry name" value="Glycos_transf_1"/>
    <property type="match status" value="1"/>
</dbReference>
<evidence type="ECO:0000256" key="1">
    <source>
        <dbReference type="ARBA" id="ARBA00022676"/>
    </source>
</evidence>
<evidence type="ECO:0000256" key="2">
    <source>
        <dbReference type="ARBA" id="ARBA00022679"/>
    </source>
</evidence>
<dbReference type="PANTHER" id="PTHR45947:SF3">
    <property type="entry name" value="SULFOQUINOVOSYL TRANSFERASE SQD2"/>
    <property type="match status" value="1"/>
</dbReference>
<evidence type="ECO:0000313" key="5">
    <source>
        <dbReference type="EMBL" id="GAA1721394.1"/>
    </source>
</evidence>
<dbReference type="SUPFAM" id="SSF53756">
    <property type="entry name" value="UDP-Glycosyltransferase/glycogen phosphorylase"/>
    <property type="match status" value="1"/>
</dbReference>
<dbReference type="PANTHER" id="PTHR45947">
    <property type="entry name" value="SULFOQUINOVOSYL TRANSFERASE SQD2"/>
    <property type="match status" value="1"/>
</dbReference>
<dbReference type="InterPro" id="IPR028098">
    <property type="entry name" value="Glyco_trans_4-like_N"/>
</dbReference>
<dbReference type="Proteomes" id="UP001500618">
    <property type="component" value="Unassembled WGS sequence"/>
</dbReference>
<evidence type="ECO:0000313" key="6">
    <source>
        <dbReference type="Proteomes" id="UP001500618"/>
    </source>
</evidence>
<keyword evidence="2" id="KW-0808">Transferase</keyword>
<protein>
    <recommendedName>
        <fullName evidence="7">Glycosyltransferase</fullName>
    </recommendedName>
</protein>
<sequence length="434" mass="46864">MNGRDQPTVWIFTDLYWPTHAGVAVTVDFTIETLRAAGYRVGLVAVGNAVGSAADDVIAVPAVNDLNYQGDQTAVFSALALTRKLRRSTSPADVFILATPGRLGLSGIGIGRLLNIRTILLHLTDFVAYTRYYSPARLVLTNAAKISFALMASAVARRRPLTRERSLVPHRGTVRGRAFFATAALTMICRRADTVLALSEWHAASLRRSGIPARVWPSGITLPANWPARRRTKSAAPVRFLYVGRVVPEKNVLLLLRAFSLLVATGIEVELVIAGTGRALDEAKTFARSAGIGRAVRFLGGVPRDDLGAVYAESDVFVFPSVTDTQGLVLSEAALYRLPLITLDPRLPLGTTDATAMGDPAALASRMGALARDPLVRRRAGEQAWLSVYRMQERSRESLLSVVGAYARKSVVRDAQAQVGADRGAHRGDERIGT</sequence>
<dbReference type="Gene3D" id="3.40.50.2000">
    <property type="entry name" value="Glycogen Phosphorylase B"/>
    <property type="match status" value="2"/>
</dbReference>